<keyword evidence="2" id="KW-1185">Reference proteome</keyword>
<dbReference type="GeneID" id="94831077"/>
<dbReference type="VEuPathDB" id="TrichDB:TRFO_12003"/>
<organism evidence="1 2">
    <name type="scientific">Tritrichomonas foetus</name>
    <dbReference type="NCBI Taxonomy" id="1144522"/>
    <lineage>
        <taxon>Eukaryota</taxon>
        <taxon>Metamonada</taxon>
        <taxon>Parabasalia</taxon>
        <taxon>Tritrichomonadida</taxon>
        <taxon>Tritrichomonadidae</taxon>
        <taxon>Tritrichomonas</taxon>
    </lineage>
</organism>
<protein>
    <submittedName>
        <fullName evidence="1">Uncharacterized protein</fullName>
    </submittedName>
</protein>
<gene>
    <name evidence="1" type="ORF">TRFO_12003</name>
</gene>
<sequence>MFSIVYDYYVYNFRNNMNKKTLLQNIQNDFVCVTLPQTTIHTAAILITVGNTNFDKGEVMKQVGIKTASSVTTIVGRNILKFALLNLVKKNMTFEKQLYCRMASCYAASTISGLVFPVKRTYQTVLVTPILKGITSGIIFLLQNPKESTKFMRYRFPHEFAAITNLTKALKLNNYRPQLISVLNALN</sequence>
<dbReference type="Proteomes" id="UP000179807">
    <property type="component" value="Unassembled WGS sequence"/>
</dbReference>
<dbReference type="OrthoDB" id="10645344at2759"/>
<dbReference type="AlphaFoldDB" id="A0A1J4J692"/>
<dbReference type="RefSeq" id="XP_068346324.1">
    <property type="nucleotide sequence ID" value="XM_068496373.1"/>
</dbReference>
<accession>A0A1J4J692</accession>
<reference evidence="1" key="1">
    <citation type="submission" date="2016-10" db="EMBL/GenBank/DDBJ databases">
        <authorList>
            <person name="Benchimol M."/>
            <person name="Almeida L.G."/>
            <person name="Vasconcelos A.T."/>
            <person name="Perreira-Neves A."/>
            <person name="Rosa I.A."/>
            <person name="Tasca T."/>
            <person name="Bogo M.R."/>
            <person name="de Souza W."/>
        </authorList>
    </citation>
    <scope>NUCLEOTIDE SEQUENCE [LARGE SCALE GENOMIC DNA]</scope>
    <source>
        <strain evidence="1">K</strain>
    </source>
</reference>
<evidence type="ECO:0000313" key="1">
    <source>
        <dbReference type="EMBL" id="OHS93187.1"/>
    </source>
</evidence>
<dbReference type="EMBL" id="MLAK01001426">
    <property type="protein sequence ID" value="OHS93187.1"/>
    <property type="molecule type" value="Genomic_DNA"/>
</dbReference>
<comment type="caution">
    <text evidence="1">The sequence shown here is derived from an EMBL/GenBank/DDBJ whole genome shotgun (WGS) entry which is preliminary data.</text>
</comment>
<evidence type="ECO:0000313" key="2">
    <source>
        <dbReference type="Proteomes" id="UP000179807"/>
    </source>
</evidence>
<proteinExistence type="predicted"/>
<name>A0A1J4J692_9EUKA</name>